<comment type="caution">
    <text evidence="4">The sequence shown here is derived from an EMBL/GenBank/DDBJ whole genome shotgun (WGS) entry which is preliminary data.</text>
</comment>
<evidence type="ECO:0000256" key="1">
    <source>
        <dbReference type="ARBA" id="ARBA00022723"/>
    </source>
</evidence>
<dbReference type="CDD" id="cd08368">
    <property type="entry name" value="LIM"/>
    <property type="match status" value="1"/>
</dbReference>
<accession>A0ABU5MZ46</accession>
<keyword evidence="5" id="KW-1185">Reference proteome</keyword>
<reference evidence="4 5" key="1">
    <citation type="journal article" date="2024" name="Appl. Environ. Microbiol.">
        <title>Pontiella agarivorans sp. nov., a novel marine anaerobic bacterium capable of degrading macroalgal polysaccharides and fixing nitrogen.</title>
        <authorList>
            <person name="Liu N."/>
            <person name="Kivenson V."/>
            <person name="Peng X."/>
            <person name="Cui Z."/>
            <person name="Lankiewicz T.S."/>
            <person name="Gosselin K.M."/>
            <person name="English C.J."/>
            <person name="Blair E.M."/>
            <person name="O'Malley M.A."/>
            <person name="Valentine D.L."/>
        </authorList>
    </citation>
    <scope>NUCLEOTIDE SEQUENCE [LARGE SCALE GENOMIC DNA]</scope>
    <source>
        <strain evidence="4 5">NLcol2</strain>
    </source>
</reference>
<keyword evidence="1" id="KW-0479">Metal-binding</keyword>
<gene>
    <name evidence="4" type="ORF">P9H32_12620</name>
</gene>
<dbReference type="InterPro" id="IPR001781">
    <property type="entry name" value="Znf_LIM"/>
</dbReference>
<dbReference type="SUPFAM" id="SSF57716">
    <property type="entry name" value="Glucocorticoid receptor-like (DNA-binding domain)"/>
    <property type="match status" value="1"/>
</dbReference>
<organism evidence="4 5">
    <name type="scientific">Pontiella agarivorans</name>
    <dbReference type="NCBI Taxonomy" id="3038953"/>
    <lineage>
        <taxon>Bacteria</taxon>
        <taxon>Pseudomonadati</taxon>
        <taxon>Kiritimatiellota</taxon>
        <taxon>Kiritimatiellia</taxon>
        <taxon>Kiritimatiellales</taxon>
        <taxon>Pontiellaceae</taxon>
        <taxon>Pontiella</taxon>
    </lineage>
</organism>
<dbReference type="SMART" id="SM00132">
    <property type="entry name" value="LIM"/>
    <property type="match status" value="1"/>
</dbReference>
<evidence type="ECO:0000313" key="4">
    <source>
        <dbReference type="EMBL" id="MDZ8119468.1"/>
    </source>
</evidence>
<keyword evidence="2" id="KW-0862">Zinc</keyword>
<evidence type="ECO:0000259" key="3">
    <source>
        <dbReference type="SMART" id="SM00132"/>
    </source>
</evidence>
<name>A0ABU5MZ46_9BACT</name>
<dbReference type="Proteomes" id="UP001290861">
    <property type="component" value="Unassembled WGS sequence"/>
</dbReference>
<dbReference type="Gene3D" id="2.10.110.10">
    <property type="entry name" value="Cysteine Rich Protein"/>
    <property type="match status" value="1"/>
</dbReference>
<protein>
    <submittedName>
        <fullName evidence="4">LIM domain-containing protein</fullName>
    </submittedName>
</protein>
<evidence type="ECO:0000313" key="5">
    <source>
        <dbReference type="Proteomes" id="UP001290861"/>
    </source>
</evidence>
<feature type="domain" description="LIM zinc-binding" evidence="3">
    <location>
        <begin position="56"/>
        <end position="111"/>
    </location>
</feature>
<proteinExistence type="predicted"/>
<evidence type="ECO:0000256" key="2">
    <source>
        <dbReference type="ARBA" id="ARBA00022833"/>
    </source>
</evidence>
<sequence length="340" mass="38832">MLSALQILFVLPGTKLLADENPTVCEVCGETLPGRYWNYEGHACCSQQCVDKLRPKCAKCGRPINGQYIESEGKIYCSKKCFNSTLPRCEICGAHIESGYSITRHNYCDECMSNSPTCFSCGLPAKDPTELSDGRIVCSTCRRWSVYTDDAALEQYDRARRELETWTGLQLRTIPQLKLVNRTEMEELSGTIRKTDEPVTIRGLYSRQTMLVKRGIFGSWRKNEKQSTESVYIVNHLHEEIFRVAAVHELMHDMVHEHFPKLEDAPLWVHEGISQFAAAEYCRKKNYLDALDTIETSKDPDYGDGYRFFNDIAGFKGWNALKQWIEEVDVSSLPKKAPLE</sequence>
<dbReference type="EMBL" id="JARVCO010000010">
    <property type="protein sequence ID" value="MDZ8119468.1"/>
    <property type="molecule type" value="Genomic_DNA"/>
</dbReference>